<reference evidence="1 2" key="1">
    <citation type="submission" date="2023-02" db="EMBL/GenBank/DDBJ databases">
        <title>LHISI_Scaffold_Assembly.</title>
        <authorList>
            <person name="Stuart O.P."/>
            <person name="Cleave R."/>
            <person name="Magrath M.J.L."/>
            <person name="Mikheyev A.S."/>
        </authorList>
    </citation>
    <scope>NUCLEOTIDE SEQUENCE [LARGE SCALE GENOMIC DNA]</scope>
    <source>
        <strain evidence="1">Daus_M_001</strain>
        <tissue evidence="1">Leg muscle</tissue>
    </source>
</reference>
<comment type="caution">
    <text evidence="1">The sequence shown here is derived from an EMBL/GenBank/DDBJ whole genome shotgun (WGS) entry which is preliminary data.</text>
</comment>
<dbReference type="PANTHER" id="PTHR24559">
    <property type="entry name" value="TRANSPOSON TY3-I GAG-POL POLYPROTEIN"/>
    <property type="match status" value="1"/>
</dbReference>
<dbReference type="Gene3D" id="3.30.70.270">
    <property type="match status" value="1"/>
</dbReference>
<evidence type="ECO:0000313" key="2">
    <source>
        <dbReference type="Proteomes" id="UP001159363"/>
    </source>
</evidence>
<dbReference type="EMBL" id="JARBHB010000001">
    <property type="protein sequence ID" value="KAJ8895375.1"/>
    <property type="molecule type" value="Genomic_DNA"/>
</dbReference>
<organism evidence="1 2">
    <name type="scientific">Dryococelus australis</name>
    <dbReference type="NCBI Taxonomy" id="614101"/>
    <lineage>
        <taxon>Eukaryota</taxon>
        <taxon>Metazoa</taxon>
        <taxon>Ecdysozoa</taxon>
        <taxon>Arthropoda</taxon>
        <taxon>Hexapoda</taxon>
        <taxon>Insecta</taxon>
        <taxon>Pterygota</taxon>
        <taxon>Neoptera</taxon>
        <taxon>Polyneoptera</taxon>
        <taxon>Phasmatodea</taxon>
        <taxon>Verophasmatodea</taxon>
        <taxon>Anareolatae</taxon>
        <taxon>Phasmatidae</taxon>
        <taxon>Eurycanthinae</taxon>
        <taxon>Dryococelus</taxon>
    </lineage>
</organism>
<dbReference type="InterPro" id="IPR053134">
    <property type="entry name" value="RNA-dir_DNA_polymerase"/>
</dbReference>
<dbReference type="SUPFAM" id="SSF56672">
    <property type="entry name" value="DNA/RNA polymerases"/>
    <property type="match status" value="1"/>
</dbReference>
<keyword evidence="2" id="KW-1185">Reference proteome</keyword>
<evidence type="ECO:0000313" key="1">
    <source>
        <dbReference type="EMBL" id="KAJ8895375.1"/>
    </source>
</evidence>
<dbReference type="PANTHER" id="PTHR24559:SF444">
    <property type="entry name" value="REVERSE TRANSCRIPTASE DOMAIN-CONTAINING PROTEIN"/>
    <property type="match status" value="1"/>
</dbReference>
<sequence>MILFFLNTIQLMQNLEPENKKFPFQNINPALPPEKKKNNPLLPSNYKLINKHDLMEFCAGPILVCIPKQVDVSHCCYFEHNALLLLESSDFPNQVVDFGITRIKYDTWDSKENLLEKYKDISDFKITEVTETEQYKLTNDKPVHCKPYRISPPRQEAIKQKIQEILFYVAPFLVVPKKDGSIRMVTDFRKLNNFTPYQNNSLPRAEYILQVLEHTKYTSSLDIIFYDL</sequence>
<accession>A0ABQ9IGS5</accession>
<evidence type="ECO:0008006" key="3">
    <source>
        <dbReference type="Google" id="ProtNLM"/>
    </source>
</evidence>
<dbReference type="Proteomes" id="UP001159363">
    <property type="component" value="Chromosome 1"/>
</dbReference>
<name>A0ABQ9IGS5_9NEOP</name>
<gene>
    <name evidence="1" type="ORF">PR048_000707</name>
</gene>
<feature type="non-terminal residue" evidence="1">
    <location>
        <position position="228"/>
    </location>
</feature>
<dbReference type="InterPro" id="IPR043128">
    <property type="entry name" value="Rev_trsase/Diguanyl_cyclase"/>
</dbReference>
<proteinExistence type="predicted"/>
<dbReference type="InterPro" id="IPR043502">
    <property type="entry name" value="DNA/RNA_pol_sf"/>
</dbReference>
<protein>
    <recommendedName>
        <fullName evidence="3">Polyprotein</fullName>
    </recommendedName>
</protein>
<dbReference type="Gene3D" id="3.10.10.10">
    <property type="entry name" value="HIV Type 1 Reverse Transcriptase, subunit A, domain 1"/>
    <property type="match status" value="1"/>
</dbReference>